<dbReference type="EMBL" id="KV417331">
    <property type="protein sequence ID" value="KZO90959.1"/>
    <property type="molecule type" value="Genomic_DNA"/>
</dbReference>
<gene>
    <name evidence="1" type="ORF">CALVIDRAFT_465589</name>
</gene>
<evidence type="ECO:0000313" key="1">
    <source>
        <dbReference type="EMBL" id="KZO90959.1"/>
    </source>
</evidence>
<reference evidence="1 2" key="1">
    <citation type="journal article" date="2016" name="Mol. Biol. Evol.">
        <title>Comparative Genomics of Early-Diverging Mushroom-Forming Fungi Provides Insights into the Origins of Lignocellulose Decay Capabilities.</title>
        <authorList>
            <person name="Nagy L.G."/>
            <person name="Riley R."/>
            <person name="Tritt A."/>
            <person name="Adam C."/>
            <person name="Daum C."/>
            <person name="Floudas D."/>
            <person name="Sun H."/>
            <person name="Yadav J.S."/>
            <person name="Pangilinan J."/>
            <person name="Larsson K.H."/>
            <person name="Matsuura K."/>
            <person name="Barry K."/>
            <person name="Labutti K."/>
            <person name="Kuo R."/>
            <person name="Ohm R.A."/>
            <person name="Bhattacharya S.S."/>
            <person name="Shirouzu T."/>
            <person name="Yoshinaga Y."/>
            <person name="Martin F.M."/>
            <person name="Grigoriev I.V."/>
            <person name="Hibbett D.S."/>
        </authorList>
    </citation>
    <scope>NUCLEOTIDE SEQUENCE [LARGE SCALE GENOMIC DNA]</scope>
    <source>
        <strain evidence="1 2">TUFC12733</strain>
    </source>
</reference>
<feature type="non-terminal residue" evidence="1">
    <location>
        <position position="1"/>
    </location>
</feature>
<keyword evidence="2" id="KW-1185">Reference proteome</keyword>
<proteinExistence type="predicted"/>
<dbReference type="STRING" id="1330018.A0A167GVP1"/>
<organism evidence="1 2">
    <name type="scientific">Calocera viscosa (strain TUFC12733)</name>
    <dbReference type="NCBI Taxonomy" id="1330018"/>
    <lineage>
        <taxon>Eukaryota</taxon>
        <taxon>Fungi</taxon>
        <taxon>Dikarya</taxon>
        <taxon>Basidiomycota</taxon>
        <taxon>Agaricomycotina</taxon>
        <taxon>Dacrymycetes</taxon>
        <taxon>Dacrymycetales</taxon>
        <taxon>Dacrymycetaceae</taxon>
        <taxon>Calocera</taxon>
    </lineage>
</organism>
<protein>
    <submittedName>
        <fullName evidence="1">Uncharacterized protein</fullName>
    </submittedName>
</protein>
<accession>A0A167GVP1</accession>
<evidence type="ECO:0000313" key="2">
    <source>
        <dbReference type="Proteomes" id="UP000076738"/>
    </source>
</evidence>
<dbReference type="Proteomes" id="UP000076738">
    <property type="component" value="Unassembled WGS sequence"/>
</dbReference>
<feature type="non-terminal residue" evidence="1">
    <location>
        <position position="179"/>
    </location>
</feature>
<dbReference type="AlphaFoldDB" id="A0A167GVP1"/>
<sequence>LNDIDQRRFNAYYTKMAAHLNRSQYNVLHRRYPEQFPSLAEVSKRVAWVSGITTVRYDCCINSCMAYTGPYEHLDVCKHCTESRFKSGKKPRRQWQYLPLIPQLQGQYGNVNLAKVLGTYRASQDSNAREMSDVFQGRLYRALCERYIEVNGKTLKNRYFDSPRDISLGLSMDGFSPFK</sequence>
<name>A0A167GVP1_CALVF</name>
<dbReference type="OrthoDB" id="3257409at2759"/>